<sequence>MSGRELFRYFPCVSVKLSLDWVESDYETSQLLTGHGCFRKRLHELGLNETRICMCGLTDEDMHHVIEDSQLVGETKIAAVLVVGSLKLGIVFVYYEGDQGAKRSQCVEPLRHANLLNPKGDKICSSIVGITACSLLSLGRVEGWKMDKTVTTSIHNAITYEIRVEGRLEPLRTISTRGDARRGGKLRHGDGLPARPGSRCPIRRGGVQEGDFEGLHTRLDGRSNLLESRPGLPTPRTRDLGVYVHAFADDVVLMFSGQSASALEAETNRALTHVRDRGDRNKLRFASSKTNAIVLTKKLKFDVPVIRMGNTENALVDEICLLGLTIYKRLTFTPLVAKACKKAANIYKGITRATKPIWGLSPEIVRTIYVAVIEPIVIIALKACRAYRTVSLHSALILARLLPLDIRVREAARLYEVKRGRESGNICADRELERPLDFRELPHPAHTPEFGFESVEDLDPSTVDRLAIVGPDIYTDGSKIEGKVDAALTEWRDGIESGNSAYRLEFFCTVFQAEMFALHRAIRRIKRAKGRLVKIFSDSKSSLQMLTGPKPITSGSCSASRHQGYRCGRQKRRPQKENGSGLRSFSAVVRQKAIRAANLNEWQQRYTEGGTGEITKCFFPRVEETTRIGSSGRIRRNCACAPNKVKDVLHVPQRMSNSVESVEIEVGADVVVARHGFPGLLHDEHNRAVF</sequence>
<evidence type="ECO:0000313" key="2">
    <source>
        <dbReference type="EMBL" id="GBP36366.1"/>
    </source>
</evidence>
<dbReference type="AlphaFoldDB" id="A0A4C1VC57"/>
<dbReference type="Proteomes" id="UP000299102">
    <property type="component" value="Unassembled WGS sequence"/>
</dbReference>
<comment type="caution">
    <text evidence="2">The sequence shown here is derived from an EMBL/GenBank/DDBJ whole genome shotgun (WGS) entry which is preliminary data.</text>
</comment>
<dbReference type="Gene3D" id="3.30.420.10">
    <property type="entry name" value="Ribonuclease H-like superfamily/Ribonuclease H"/>
    <property type="match status" value="1"/>
</dbReference>
<dbReference type="OrthoDB" id="6597836at2759"/>
<reference evidence="2 3" key="1">
    <citation type="journal article" date="2019" name="Commun. Biol.">
        <title>The bagworm genome reveals a unique fibroin gene that provides high tensile strength.</title>
        <authorList>
            <person name="Kono N."/>
            <person name="Nakamura H."/>
            <person name="Ohtoshi R."/>
            <person name="Tomita M."/>
            <person name="Numata K."/>
            <person name="Arakawa K."/>
        </authorList>
    </citation>
    <scope>NUCLEOTIDE SEQUENCE [LARGE SCALE GENOMIC DNA]</scope>
</reference>
<feature type="compositionally biased region" description="Basic and acidic residues" evidence="1">
    <location>
        <begin position="178"/>
        <end position="190"/>
    </location>
</feature>
<organism evidence="2 3">
    <name type="scientific">Eumeta variegata</name>
    <name type="common">Bagworm moth</name>
    <name type="synonym">Eumeta japonica</name>
    <dbReference type="NCBI Taxonomy" id="151549"/>
    <lineage>
        <taxon>Eukaryota</taxon>
        <taxon>Metazoa</taxon>
        <taxon>Ecdysozoa</taxon>
        <taxon>Arthropoda</taxon>
        <taxon>Hexapoda</taxon>
        <taxon>Insecta</taxon>
        <taxon>Pterygota</taxon>
        <taxon>Neoptera</taxon>
        <taxon>Endopterygota</taxon>
        <taxon>Lepidoptera</taxon>
        <taxon>Glossata</taxon>
        <taxon>Ditrysia</taxon>
        <taxon>Tineoidea</taxon>
        <taxon>Psychidae</taxon>
        <taxon>Oiketicinae</taxon>
        <taxon>Eumeta</taxon>
    </lineage>
</organism>
<evidence type="ECO:0000256" key="1">
    <source>
        <dbReference type="SAM" id="MobiDB-lite"/>
    </source>
</evidence>
<evidence type="ECO:0000313" key="3">
    <source>
        <dbReference type="Proteomes" id="UP000299102"/>
    </source>
</evidence>
<name>A0A4C1VC57_EUMVA</name>
<dbReference type="InterPro" id="IPR036397">
    <property type="entry name" value="RNaseH_sf"/>
</dbReference>
<dbReference type="GO" id="GO:0003676">
    <property type="term" value="F:nucleic acid binding"/>
    <property type="evidence" value="ECO:0007669"/>
    <property type="project" value="InterPro"/>
</dbReference>
<dbReference type="InterPro" id="IPR012337">
    <property type="entry name" value="RNaseH-like_sf"/>
</dbReference>
<dbReference type="CDD" id="cd09276">
    <property type="entry name" value="Rnase_HI_RT_non_LTR"/>
    <property type="match status" value="1"/>
</dbReference>
<feature type="region of interest" description="Disordered" evidence="1">
    <location>
        <begin position="551"/>
        <end position="582"/>
    </location>
</feature>
<proteinExistence type="predicted"/>
<dbReference type="SUPFAM" id="SSF53098">
    <property type="entry name" value="Ribonuclease H-like"/>
    <property type="match status" value="1"/>
</dbReference>
<gene>
    <name evidence="2" type="ORF">EVAR_87945_1</name>
</gene>
<dbReference type="EMBL" id="BGZK01000318">
    <property type="protein sequence ID" value="GBP36366.1"/>
    <property type="molecule type" value="Genomic_DNA"/>
</dbReference>
<feature type="region of interest" description="Disordered" evidence="1">
    <location>
        <begin position="178"/>
        <end position="207"/>
    </location>
</feature>
<keyword evidence="3" id="KW-1185">Reference proteome</keyword>
<protein>
    <submittedName>
        <fullName evidence="2">115 kDa protein in type-1 retrotransposable element R1DM</fullName>
    </submittedName>
</protein>
<accession>A0A4C1VC57</accession>